<evidence type="ECO:0000256" key="3">
    <source>
        <dbReference type="HAMAP-Rule" id="MF_01077"/>
    </source>
</evidence>
<protein>
    <recommendedName>
        <fullName evidence="3">Ribosome maturation factor RimP</fullName>
    </recommendedName>
</protein>
<dbReference type="EMBL" id="JSZA02000093">
    <property type="protein sequence ID" value="KHD07226.2"/>
    <property type="molecule type" value="Genomic_DNA"/>
</dbReference>
<dbReference type="InterPro" id="IPR003728">
    <property type="entry name" value="Ribosome_maturation_RimP"/>
</dbReference>
<dbReference type="Gene3D" id="2.30.30.180">
    <property type="entry name" value="Ribosome maturation factor RimP, C-terminal domain"/>
    <property type="match status" value="1"/>
</dbReference>
<evidence type="ECO:0000313" key="7">
    <source>
        <dbReference type="Proteomes" id="UP000030428"/>
    </source>
</evidence>
<dbReference type="FunFam" id="3.30.300.70:FF:000001">
    <property type="entry name" value="Ribosome maturation factor RimP"/>
    <property type="match status" value="1"/>
</dbReference>
<dbReference type="NCBIfam" id="NF000927">
    <property type="entry name" value="PRK00092.1-1"/>
    <property type="match status" value="1"/>
</dbReference>
<dbReference type="HAMAP" id="MF_01077">
    <property type="entry name" value="RimP"/>
    <property type="match status" value="1"/>
</dbReference>
<comment type="subcellular location">
    <subcellularLocation>
        <location evidence="3">Cytoplasm</location>
    </subcellularLocation>
</comment>
<dbReference type="InterPro" id="IPR036847">
    <property type="entry name" value="RimP_C_sf"/>
</dbReference>
<reference evidence="6 7" key="1">
    <citation type="journal article" date="2016" name="Front. Microbiol.">
        <title>Single-Cell (Meta-)Genomics of a Dimorphic Candidatus Thiomargarita nelsonii Reveals Genomic Plasticity.</title>
        <authorList>
            <person name="Flood B.E."/>
            <person name="Fliss P."/>
            <person name="Jones D.S."/>
            <person name="Dick G.J."/>
            <person name="Jain S."/>
            <person name="Kaster A.K."/>
            <person name="Winkel M."/>
            <person name="Mussmann M."/>
            <person name="Bailey J."/>
        </authorList>
    </citation>
    <scope>NUCLEOTIDE SEQUENCE [LARGE SCALE GENOMIC DNA]</scope>
    <source>
        <strain evidence="6">Hydrate Ridge</strain>
    </source>
</reference>
<keyword evidence="1 3" id="KW-0963">Cytoplasm</keyword>
<comment type="similarity">
    <text evidence="3">Belongs to the RimP family.</text>
</comment>
<organism evidence="6 7">
    <name type="scientific">Candidatus Thiomargarita nelsonii</name>
    <dbReference type="NCBI Taxonomy" id="1003181"/>
    <lineage>
        <taxon>Bacteria</taxon>
        <taxon>Pseudomonadati</taxon>
        <taxon>Pseudomonadota</taxon>
        <taxon>Gammaproteobacteria</taxon>
        <taxon>Thiotrichales</taxon>
        <taxon>Thiotrichaceae</taxon>
        <taxon>Thiomargarita</taxon>
    </lineage>
</organism>
<evidence type="ECO:0000256" key="2">
    <source>
        <dbReference type="ARBA" id="ARBA00022517"/>
    </source>
</evidence>
<dbReference type="PANTHER" id="PTHR33867:SF1">
    <property type="entry name" value="RIBOSOME MATURATION FACTOR RIMP"/>
    <property type="match status" value="1"/>
</dbReference>
<accession>A0A0A6RTM4</accession>
<dbReference type="CDD" id="cd01734">
    <property type="entry name" value="YlxS_C"/>
    <property type="match status" value="1"/>
</dbReference>
<dbReference type="Gene3D" id="3.30.300.70">
    <property type="entry name" value="RimP-like superfamily, N-terminal"/>
    <property type="match status" value="1"/>
</dbReference>
<dbReference type="PANTHER" id="PTHR33867">
    <property type="entry name" value="RIBOSOME MATURATION FACTOR RIMP"/>
    <property type="match status" value="1"/>
</dbReference>
<feature type="domain" description="Ribosome maturation factor RimP C-terminal" evidence="5">
    <location>
        <begin position="85"/>
        <end position="148"/>
    </location>
</feature>
<dbReference type="InterPro" id="IPR028989">
    <property type="entry name" value="RimP_N"/>
</dbReference>
<keyword evidence="7" id="KW-1185">Reference proteome</keyword>
<dbReference type="GO" id="GO:0000028">
    <property type="term" value="P:ribosomal small subunit assembly"/>
    <property type="evidence" value="ECO:0007669"/>
    <property type="project" value="TreeGrafter"/>
</dbReference>
<gene>
    <name evidence="3" type="primary">rimP</name>
    <name evidence="6" type="ORF">PN36_21060</name>
</gene>
<feature type="domain" description="Ribosome maturation factor RimP N-terminal" evidence="4">
    <location>
        <begin position="9"/>
        <end position="82"/>
    </location>
</feature>
<comment type="caution">
    <text evidence="6">The sequence shown here is derived from an EMBL/GenBank/DDBJ whole genome shotgun (WGS) entry which is preliminary data.</text>
</comment>
<dbReference type="AlphaFoldDB" id="A0A0A6RTM4"/>
<dbReference type="Pfam" id="PF17384">
    <property type="entry name" value="DUF150_C"/>
    <property type="match status" value="1"/>
</dbReference>
<dbReference type="Pfam" id="PF02576">
    <property type="entry name" value="RimP_N"/>
    <property type="match status" value="1"/>
</dbReference>
<evidence type="ECO:0000259" key="4">
    <source>
        <dbReference type="Pfam" id="PF02576"/>
    </source>
</evidence>
<dbReference type="SUPFAM" id="SSF75420">
    <property type="entry name" value="YhbC-like, N-terminal domain"/>
    <property type="match status" value="1"/>
</dbReference>
<evidence type="ECO:0000313" key="6">
    <source>
        <dbReference type="EMBL" id="KHD07226.2"/>
    </source>
</evidence>
<dbReference type="SUPFAM" id="SSF74942">
    <property type="entry name" value="YhbC-like, C-terminal domain"/>
    <property type="match status" value="1"/>
</dbReference>
<dbReference type="GO" id="GO:0006412">
    <property type="term" value="P:translation"/>
    <property type="evidence" value="ECO:0007669"/>
    <property type="project" value="TreeGrafter"/>
</dbReference>
<proteinExistence type="inferred from homology"/>
<comment type="function">
    <text evidence="3">Required for maturation of 30S ribosomal subunits.</text>
</comment>
<dbReference type="GO" id="GO:0005829">
    <property type="term" value="C:cytosol"/>
    <property type="evidence" value="ECO:0007669"/>
    <property type="project" value="TreeGrafter"/>
</dbReference>
<name>A0A0A6RTM4_9GAMM</name>
<evidence type="ECO:0000256" key="1">
    <source>
        <dbReference type="ARBA" id="ARBA00022490"/>
    </source>
</evidence>
<evidence type="ECO:0000259" key="5">
    <source>
        <dbReference type="Pfam" id="PF17384"/>
    </source>
</evidence>
<dbReference type="InterPro" id="IPR035956">
    <property type="entry name" value="RimP_N_sf"/>
</dbReference>
<keyword evidence="2 3" id="KW-0690">Ribosome biogenesis</keyword>
<sequence>MLDKELQKLLAPVVTALGYELVGVVRLSQGGHKVLLRIYIDHPDGINVDDCKQVSHQVSGVLDVQNPIQGHYTLEISSPGLDRPLFSIDHFIRFVGHKVKVQMARPLKARRNFMGLLQRVEDRQVIVVVDGKEYNLPYDQIENAHIVPD</sequence>
<dbReference type="Proteomes" id="UP000030428">
    <property type="component" value="Unassembled WGS sequence"/>
</dbReference>
<dbReference type="InterPro" id="IPR028998">
    <property type="entry name" value="RimP_C"/>
</dbReference>